<dbReference type="Proteomes" id="UP001054252">
    <property type="component" value="Unassembled WGS sequence"/>
</dbReference>
<feature type="compositionally biased region" description="Basic and acidic residues" evidence="1">
    <location>
        <begin position="42"/>
        <end position="55"/>
    </location>
</feature>
<accession>A0AAV5M9M6</accession>
<dbReference type="Pfam" id="PF13966">
    <property type="entry name" value="zf-RVT"/>
    <property type="match status" value="1"/>
</dbReference>
<feature type="region of interest" description="Disordered" evidence="1">
    <location>
        <begin position="22"/>
        <end position="102"/>
    </location>
</feature>
<proteinExistence type="predicted"/>
<keyword evidence="4" id="KW-1185">Reference proteome</keyword>
<feature type="compositionally biased region" description="Basic residues" evidence="1">
    <location>
        <begin position="237"/>
        <end position="247"/>
    </location>
</feature>
<comment type="caution">
    <text evidence="3">The sequence shown here is derived from an EMBL/GenBank/DDBJ whole genome shotgun (WGS) entry which is preliminary data.</text>
</comment>
<evidence type="ECO:0000313" key="3">
    <source>
        <dbReference type="EMBL" id="GKV45581.1"/>
    </source>
</evidence>
<protein>
    <recommendedName>
        <fullName evidence="2">Reverse transcriptase zinc-binding domain-containing protein</fullName>
    </recommendedName>
</protein>
<organism evidence="3 4">
    <name type="scientific">Rubroshorea leprosula</name>
    <dbReference type="NCBI Taxonomy" id="152421"/>
    <lineage>
        <taxon>Eukaryota</taxon>
        <taxon>Viridiplantae</taxon>
        <taxon>Streptophyta</taxon>
        <taxon>Embryophyta</taxon>
        <taxon>Tracheophyta</taxon>
        <taxon>Spermatophyta</taxon>
        <taxon>Magnoliopsida</taxon>
        <taxon>eudicotyledons</taxon>
        <taxon>Gunneridae</taxon>
        <taxon>Pentapetalae</taxon>
        <taxon>rosids</taxon>
        <taxon>malvids</taxon>
        <taxon>Malvales</taxon>
        <taxon>Dipterocarpaceae</taxon>
        <taxon>Rubroshorea</taxon>
    </lineage>
</organism>
<feature type="compositionally biased region" description="Basic and acidic residues" evidence="1">
    <location>
        <begin position="63"/>
        <end position="92"/>
    </location>
</feature>
<feature type="region of interest" description="Disordered" evidence="1">
    <location>
        <begin position="224"/>
        <end position="250"/>
    </location>
</feature>
<feature type="domain" description="Reverse transcriptase zinc-binding" evidence="2">
    <location>
        <begin position="503"/>
        <end position="559"/>
    </location>
</feature>
<gene>
    <name evidence="3" type="ORF">SLEP1_g52648</name>
</gene>
<reference evidence="3 4" key="1">
    <citation type="journal article" date="2021" name="Commun. Biol.">
        <title>The genome of Shorea leprosula (Dipterocarpaceae) highlights the ecological relevance of drought in aseasonal tropical rainforests.</title>
        <authorList>
            <person name="Ng K.K.S."/>
            <person name="Kobayashi M.J."/>
            <person name="Fawcett J.A."/>
            <person name="Hatakeyama M."/>
            <person name="Paape T."/>
            <person name="Ng C.H."/>
            <person name="Ang C.C."/>
            <person name="Tnah L.H."/>
            <person name="Lee C.T."/>
            <person name="Nishiyama T."/>
            <person name="Sese J."/>
            <person name="O'Brien M.J."/>
            <person name="Copetti D."/>
            <person name="Mohd Noor M.I."/>
            <person name="Ong R.C."/>
            <person name="Putra M."/>
            <person name="Sireger I.Z."/>
            <person name="Indrioko S."/>
            <person name="Kosugi Y."/>
            <person name="Izuno A."/>
            <person name="Isagi Y."/>
            <person name="Lee S.L."/>
            <person name="Shimizu K.K."/>
        </authorList>
    </citation>
    <scope>NUCLEOTIDE SEQUENCE [LARGE SCALE GENOMIC DNA]</scope>
    <source>
        <strain evidence="3">214</strain>
    </source>
</reference>
<name>A0AAV5M9M6_9ROSI</name>
<sequence length="671" mass="75567">MDPGVWNIFGDVIHLAGKGMKNKGLDEDSGGAEIGGNTGEEISGRETFLSKERGSRLAVTSNSEEKFEFEGKSNDEEWSKKKDRLSHSRIGEEESVDVVADNFEMDMEEDDAGERDDIGMCESGLKLKTFSNSNPITSLGSYGLDIQSSSDPLDGYVAKGKWADEGMPKENWAGEGLYDSPQTGIEMRLDGEVKKKDSQENAENKGTNILENCSSCCDEMGSIEGSREEETGTTQKKDKKKRKKRNKSCTSVYQKSILLGFMKQKKKSRGRSGMRQAEEEAVPVFLPSTSNSIVGGSGGDSGLGVVEKKRIVRDLVNKEGVDFLAIQETKKSGIDRKFCSLLWGTEEFDWVAKDSTGLSGVEKGLLEGVKVGDKGFKVTHLQYADDTLVFGTATDQNVWAMKSILRTFKLVLGLKINFNKSQLIGIGEKEEVVRQNGMGKDNTVSQMGWWLNGIWIWKLQWRRRLYSWEVQEESEILKEIQETIITRGKTDVWEWIHSNNGVYTTRSAYKALTMELEREQLGVTLQKVWNAMVPNKVSAFSWQLLQDKIPTKANLLKRGGGGIRTALDKERCKVFQQHPLALKVAGIKEGWRCIWFVVVWTVWFARNDNILKGKEVDKCRLLELVQLRSFNWMKCRKKIYLFSLSNWIQDPVSCLRGVAARKRQNRVTIPG</sequence>
<dbReference type="AlphaFoldDB" id="A0AAV5M9M6"/>
<dbReference type="InterPro" id="IPR026960">
    <property type="entry name" value="RVT-Znf"/>
</dbReference>
<evidence type="ECO:0000259" key="2">
    <source>
        <dbReference type="Pfam" id="PF13966"/>
    </source>
</evidence>
<evidence type="ECO:0000313" key="4">
    <source>
        <dbReference type="Proteomes" id="UP001054252"/>
    </source>
</evidence>
<dbReference type="EMBL" id="BPVZ01000196">
    <property type="protein sequence ID" value="GKV45581.1"/>
    <property type="molecule type" value="Genomic_DNA"/>
</dbReference>
<evidence type="ECO:0000256" key="1">
    <source>
        <dbReference type="SAM" id="MobiDB-lite"/>
    </source>
</evidence>